<keyword evidence="3" id="KW-1185">Reference proteome</keyword>
<feature type="region of interest" description="Disordered" evidence="1">
    <location>
        <begin position="87"/>
        <end position="122"/>
    </location>
</feature>
<name>A0A5E4LZZ4_9HEMI</name>
<protein>
    <submittedName>
        <fullName evidence="2">Uncharacterized protein</fullName>
    </submittedName>
</protein>
<evidence type="ECO:0000313" key="2">
    <source>
        <dbReference type="EMBL" id="VVC24529.1"/>
    </source>
</evidence>
<reference evidence="2 3" key="1">
    <citation type="submission" date="2019-08" db="EMBL/GenBank/DDBJ databases">
        <authorList>
            <person name="Alioto T."/>
            <person name="Alioto T."/>
            <person name="Gomez Garrido J."/>
        </authorList>
    </citation>
    <scope>NUCLEOTIDE SEQUENCE [LARGE SCALE GENOMIC DNA]</scope>
</reference>
<organism evidence="2 3">
    <name type="scientific">Cinara cedri</name>
    <dbReference type="NCBI Taxonomy" id="506608"/>
    <lineage>
        <taxon>Eukaryota</taxon>
        <taxon>Metazoa</taxon>
        <taxon>Ecdysozoa</taxon>
        <taxon>Arthropoda</taxon>
        <taxon>Hexapoda</taxon>
        <taxon>Insecta</taxon>
        <taxon>Pterygota</taxon>
        <taxon>Neoptera</taxon>
        <taxon>Paraneoptera</taxon>
        <taxon>Hemiptera</taxon>
        <taxon>Sternorrhyncha</taxon>
        <taxon>Aphidomorpha</taxon>
        <taxon>Aphidoidea</taxon>
        <taxon>Aphididae</taxon>
        <taxon>Lachninae</taxon>
        <taxon>Cinara</taxon>
    </lineage>
</organism>
<gene>
    <name evidence="2" type="ORF">CINCED_3A014830</name>
</gene>
<dbReference type="Proteomes" id="UP000325440">
    <property type="component" value="Unassembled WGS sequence"/>
</dbReference>
<evidence type="ECO:0000256" key="1">
    <source>
        <dbReference type="SAM" id="MobiDB-lite"/>
    </source>
</evidence>
<dbReference type="OrthoDB" id="6361927at2759"/>
<dbReference type="AlphaFoldDB" id="A0A5E4LZZ4"/>
<evidence type="ECO:0000313" key="3">
    <source>
        <dbReference type="Proteomes" id="UP000325440"/>
    </source>
</evidence>
<sequence>MITLYSDYGAGVSEPFLLSTVFDSSDKPSIPLRLGKNGFRLAIRFSNVRARRSSASGSNSAAATTASGTTINGMRAIAEHQLQHNRSASAAAASAVGTTNTSTGTMTPAAGPQEQQPQAGAGTPVRMLQLDQSVIQAIADRCRTVRPDQTAVVEVAATVPASELPAEGYAIDGGRTVGHACAKCQLAFPDNVGLVAHQQRECRTTGSVALAHPAYGCRSCGVGANGETNTYGTVLALRAHIETVHRGTAAHYAAAASAMEDVVNQITALAAAKAVGRSPSPRDPNSDSNANLFCAPAADKKSAATSAAAAAAAKMHGKFNVPPANVTAAVPSGGQ</sequence>
<dbReference type="EMBL" id="CABPRJ010000003">
    <property type="protein sequence ID" value="VVC24529.1"/>
    <property type="molecule type" value="Genomic_DNA"/>
</dbReference>
<accession>A0A5E4LZZ4</accession>
<proteinExistence type="predicted"/>